<organism evidence="3 4">
    <name type="scientific">Berkelbacteria bacterium GW2011_GWA2_38_9</name>
    <dbReference type="NCBI Taxonomy" id="1618334"/>
    <lineage>
        <taxon>Bacteria</taxon>
        <taxon>Candidatus Berkelbacteria</taxon>
    </lineage>
</organism>
<dbReference type="AlphaFoldDB" id="A0A0G0PDR7"/>
<evidence type="ECO:0000313" key="3">
    <source>
        <dbReference type="EMBL" id="KKQ87431.1"/>
    </source>
</evidence>
<dbReference type="Proteomes" id="UP000033934">
    <property type="component" value="Unassembled WGS sequence"/>
</dbReference>
<reference evidence="3 4" key="1">
    <citation type="journal article" date="2015" name="Nature">
        <title>rRNA introns, odd ribosomes, and small enigmatic genomes across a large radiation of phyla.</title>
        <authorList>
            <person name="Brown C.T."/>
            <person name="Hug L.A."/>
            <person name="Thomas B.C."/>
            <person name="Sharon I."/>
            <person name="Castelle C.J."/>
            <person name="Singh A."/>
            <person name="Wilkins M.J."/>
            <person name="Williams K.H."/>
            <person name="Banfield J.F."/>
        </authorList>
    </citation>
    <scope>NUCLEOTIDE SEQUENCE [LARGE SCALE GENOMIC DNA]</scope>
</reference>
<dbReference type="EMBL" id="LBVO01000053">
    <property type="protein sequence ID" value="KKQ87431.1"/>
    <property type="molecule type" value="Genomic_DNA"/>
</dbReference>
<feature type="region of interest" description="Disordered" evidence="1">
    <location>
        <begin position="1"/>
        <end position="28"/>
    </location>
</feature>
<evidence type="ECO:0000313" key="4">
    <source>
        <dbReference type="Proteomes" id="UP000033934"/>
    </source>
</evidence>
<keyword evidence="2" id="KW-0472">Membrane</keyword>
<keyword evidence="2" id="KW-0812">Transmembrane</keyword>
<keyword evidence="2" id="KW-1133">Transmembrane helix</keyword>
<gene>
    <name evidence="3" type="ORF">UT11_C0053G0008</name>
</gene>
<protein>
    <submittedName>
        <fullName evidence="3">Uncharacterized protein</fullName>
    </submittedName>
</protein>
<evidence type="ECO:0000256" key="2">
    <source>
        <dbReference type="SAM" id="Phobius"/>
    </source>
</evidence>
<comment type="caution">
    <text evidence="3">The sequence shown here is derived from an EMBL/GenBank/DDBJ whole genome shotgun (WGS) entry which is preliminary data.</text>
</comment>
<feature type="compositionally biased region" description="Basic residues" evidence="1">
    <location>
        <begin position="1"/>
        <end position="22"/>
    </location>
</feature>
<sequence>MATKKISTKRSTSVKKTSKAATKKLTTPEEKIDTRVKIQGQSLSVMRDMAPAKLEGLTEKTPEIIEDQAAQAPIEAIAPAEIKISEGQAKQVSEEDGAQTISKPTIAKEISIIAKDRTKELVAQEQASQSATPEEPEEDYSPEVLSDLSHENKIKKQAPVIWIIVLVVIIVALIGLIINWYFNQYGSTAKNETNSKVLSASVENTQTPPANDPAPKAVGEIDQKFNELNKLTNELDTDNLTREPSISVNVSE</sequence>
<feature type="transmembrane region" description="Helical" evidence="2">
    <location>
        <begin position="160"/>
        <end position="182"/>
    </location>
</feature>
<proteinExistence type="predicted"/>
<name>A0A0G0PDR7_9BACT</name>
<evidence type="ECO:0000256" key="1">
    <source>
        <dbReference type="SAM" id="MobiDB-lite"/>
    </source>
</evidence>
<accession>A0A0G0PDR7</accession>